<dbReference type="FunFam" id="3.40.50.300:FF:000287">
    <property type="entry name" value="Multidrug ABC transporter ATP-binding protein"/>
    <property type="match status" value="1"/>
</dbReference>
<dbReference type="Gene3D" id="1.20.1560.10">
    <property type="entry name" value="ABC transporter type 1, transmembrane domain"/>
    <property type="match status" value="1"/>
</dbReference>
<dbReference type="PROSITE" id="PS50893">
    <property type="entry name" value="ABC_TRANSPORTER_2"/>
    <property type="match status" value="1"/>
</dbReference>
<keyword evidence="2" id="KW-0813">Transport</keyword>
<accession>A0A8J8MCI0</accession>
<name>A0A8J8MCI0_9FIRM</name>
<proteinExistence type="predicted"/>
<evidence type="ECO:0000313" key="11">
    <source>
        <dbReference type="EMBL" id="QUH30372.1"/>
    </source>
</evidence>
<dbReference type="Pfam" id="PF00664">
    <property type="entry name" value="ABC_membrane"/>
    <property type="match status" value="1"/>
</dbReference>
<feature type="transmembrane region" description="Helical" evidence="8">
    <location>
        <begin position="274"/>
        <end position="294"/>
    </location>
</feature>
<dbReference type="EMBL" id="CP058561">
    <property type="protein sequence ID" value="QUH30372.1"/>
    <property type="molecule type" value="Genomic_DNA"/>
</dbReference>
<keyword evidence="3 8" id="KW-0812">Transmembrane</keyword>
<keyword evidence="6 8" id="KW-1133">Transmembrane helix</keyword>
<sequence>MLSVVKRIIKLANEFAYKIKIAFVLSIFEGICAQMPMMLVLYVFYLILEEKATMKQAWIVGIVMFSSVIIRTILKRLIDGFQSGTGYEIFERERLLFADRIKRIPMGYFTSGNVGKITSIVTTNMSFAEEFGISSMSKVVTGYISMILSIIFMLIIDVRIGIVNLIILVGANITLKNIQKVGVHHAKIRTKAQARLIDAVLEYIEGIPVVKSFNLSGKRAKKIQKEYKDSRDTSIEFEKKFMKPLFWFELVFVVGTGATILLITYLFMKGNLDGYFMLTMLIYIFQMYIPFKVLGGLTGVVRIMDAGLDSYEELKNLPLIDEDGKDIYIDSYDIEFKNVTFAYEERDILKNISFKVPEHSMTALVGKSGCGKSTITNLIARFWDTDKGKVLVGGVDVKTMTSDSLLKNISIVFQNVYLFKDTIMNNIKFGKPEATKEEVIEAAKKARCHDFIMALDKGYDTMVGEAGASLSGGEKQRISIARAILKDAPIILLDEATASVDPDNERYIQEAISALVKDKTLIVIAHRLATIKEADQILVIDEGKIIQKGTHEELARVKGRYQEFWKIRERARSWEIGKK</sequence>
<dbReference type="Proteomes" id="UP000677305">
    <property type="component" value="Chromosome"/>
</dbReference>
<keyword evidence="12" id="KW-1185">Reference proteome</keyword>
<dbReference type="InterPro" id="IPR011527">
    <property type="entry name" value="ABC1_TM_dom"/>
</dbReference>
<evidence type="ECO:0000313" key="12">
    <source>
        <dbReference type="Proteomes" id="UP000677305"/>
    </source>
</evidence>
<evidence type="ECO:0000256" key="6">
    <source>
        <dbReference type="ARBA" id="ARBA00022989"/>
    </source>
</evidence>
<keyword evidence="5 11" id="KW-0067">ATP-binding</keyword>
<dbReference type="PROSITE" id="PS50929">
    <property type="entry name" value="ABC_TM1F"/>
    <property type="match status" value="1"/>
</dbReference>
<dbReference type="SUPFAM" id="SSF90123">
    <property type="entry name" value="ABC transporter transmembrane region"/>
    <property type="match status" value="1"/>
</dbReference>
<feature type="domain" description="ABC transporter" evidence="9">
    <location>
        <begin position="334"/>
        <end position="567"/>
    </location>
</feature>
<dbReference type="Gene3D" id="3.40.50.300">
    <property type="entry name" value="P-loop containing nucleotide triphosphate hydrolases"/>
    <property type="match status" value="1"/>
</dbReference>
<evidence type="ECO:0000259" key="10">
    <source>
        <dbReference type="PROSITE" id="PS50929"/>
    </source>
</evidence>
<keyword evidence="4" id="KW-0547">Nucleotide-binding</keyword>
<evidence type="ECO:0000259" key="9">
    <source>
        <dbReference type="PROSITE" id="PS50893"/>
    </source>
</evidence>
<dbReference type="PROSITE" id="PS00211">
    <property type="entry name" value="ABC_TRANSPORTER_1"/>
    <property type="match status" value="1"/>
</dbReference>
<dbReference type="GO" id="GO:0140359">
    <property type="term" value="F:ABC-type transporter activity"/>
    <property type="evidence" value="ECO:0007669"/>
    <property type="project" value="InterPro"/>
</dbReference>
<evidence type="ECO:0000256" key="7">
    <source>
        <dbReference type="ARBA" id="ARBA00023136"/>
    </source>
</evidence>
<dbReference type="AlphaFoldDB" id="A0A8J8MCI0"/>
<feature type="transmembrane region" description="Helical" evidence="8">
    <location>
        <begin position="21"/>
        <end position="45"/>
    </location>
</feature>
<dbReference type="Pfam" id="PF00005">
    <property type="entry name" value="ABC_tran"/>
    <property type="match status" value="1"/>
</dbReference>
<dbReference type="SUPFAM" id="SSF52540">
    <property type="entry name" value="P-loop containing nucleoside triphosphate hydrolases"/>
    <property type="match status" value="1"/>
</dbReference>
<comment type="subcellular location">
    <subcellularLocation>
        <location evidence="1">Cell membrane</location>
        <topology evidence="1">Multi-pass membrane protein</topology>
    </subcellularLocation>
</comment>
<dbReference type="GO" id="GO:0034040">
    <property type="term" value="F:ATPase-coupled lipid transmembrane transporter activity"/>
    <property type="evidence" value="ECO:0007669"/>
    <property type="project" value="TreeGrafter"/>
</dbReference>
<feature type="domain" description="ABC transmembrane type-1" evidence="10">
    <location>
        <begin position="21"/>
        <end position="297"/>
    </location>
</feature>
<dbReference type="InterPro" id="IPR003593">
    <property type="entry name" value="AAA+_ATPase"/>
</dbReference>
<dbReference type="InterPro" id="IPR027417">
    <property type="entry name" value="P-loop_NTPase"/>
</dbReference>
<evidence type="ECO:0000256" key="4">
    <source>
        <dbReference type="ARBA" id="ARBA00022741"/>
    </source>
</evidence>
<evidence type="ECO:0000256" key="3">
    <source>
        <dbReference type="ARBA" id="ARBA00022692"/>
    </source>
</evidence>
<dbReference type="GO" id="GO:0016887">
    <property type="term" value="F:ATP hydrolysis activity"/>
    <property type="evidence" value="ECO:0007669"/>
    <property type="project" value="InterPro"/>
</dbReference>
<evidence type="ECO:0000256" key="5">
    <source>
        <dbReference type="ARBA" id="ARBA00022840"/>
    </source>
</evidence>
<dbReference type="InterPro" id="IPR036640">
    <property type="entry name" value="ABC1_TM_sf"/>
</dbReference>
<dbReference type="SMART" id="SM00382">
    <property type="entry name" value="AAA"/>
    <property type="match status" value="1"/>
</dbReference>
<organism evidence="11 12">
    <name type="scientific">Vallitalea guaymasensis</name>
    <dbReference type="NCBI Taxonomy" id="1185412"/>
    <lineage>
        <taxon>Bacteria</taxon>
        <taxon>Bacillati</taxon>
        <taxon>Bacillota</taxon>
        <taxon>Clostridia</taxon>
        <taxon>Lachnospirales</taxon>
        <taxon>Vallitaleaceae</taxon>
        <taxon>Vallitalea</taxon>
    </lineage>
</organism>
<dbReference type="KEGG" id="vgu:HYG85_16250"/>
<dbReference type="PANTHER" id="PTHR24221">
    <property type="entry name" value="ATP-BINDING CASSETTE SUB-FAMILY B"/>
    <property type="match status" value="1"/>
</dbReference>
<dbReference type="RefSeq" id="WP_212690543.1">
    <property type="nucleotide sequence ID" value="NZ_CP058561.1"/>
</dbReference>
<protein>
    <submittedName>
        <fullName evidence="11">ABC transporter ATP-binding protein</fullName>
    </submittedName>
</protein>
<dbReference type="InterPro" id="IPR003439">
    <property type="entry name" value="ABC_transporter-like_ATP-bd"/>
</dbReference>
<feature type="transmembrane region" description="Helical" evidence="8">
    <location>
        <begin position="245"/>
        <end position="268"/>
    </location>
</feature>
<dbReference type="InterPro" id="IPR017871">
    <property type="entry name" value="ABC_transporter-like_CS"/>
</dbReference>
<gene>
    <name evidence="11" type="ORF">HYG85_16250</name>
</gene>
<dbReference type="InterPro" id="IPR039421">
    <property type="entry name" value="Type_1_exporter"/>
</dbReference>
<dbReference type="GO" id="GO:0005524">
    <property type="term" value="F:ATP binding"/>
    <property type="evidence" value="ECO:0007669"/>
    <property type="project" value="UniProtKB-KW"/>
</dbReference>
<keyword evidence="7 8" id="KW-0472">Membrane</keyword>
<feature type="transmembrane region" description="Helical" evidence="8">
    <location>
        <begin position="57"/>
        <end position="74"/>
    </location>
</feature>
<dbReference type="GO" id="GO:0005886">
    <property type="term" value="C:plasma membrane"/>
    <property type="evidence" value="ECO:0007669"/>
    <property type="project" value="UniProtKB-SubCell"/>
</dbReference>
<dbReference type="PANTHER" id="PTHR24221:SF397">
    <property type="entry name" value="ABC TRANSPORTER, ATP-BINDING TRANSMEMBRANE PROTEIN"/>
    <property type="match status" value="1"/>
</dbReference>
<evidence type="ECO:0000256" key="8">
    <source>
        <dbReference type="SAM" id="Phobius"/>
    </source>
</evidence>
<evidence type="ECO:0000256" key="1">
    <source>
        <dbReference type="ARBA" id="ARBA00004651"/>
    </source>
</evidence>
<evidence type="ECO:0000256" key="2">
    <source>
        <dbReference type="ARBA" id="ARBA00022448"/>
    </source>
</evidence>
<reference evidence="11 12" key="1">
    <citation type="submission" date="2020-07" db="EMBL/GenBank/DDBJ databases">
        <title>Vallitalea guaymasensis genome.</title>
        <authorList>
            <person name="Postec A."/>
        </authorList>
    </citation>
    <scope>NUCLEOTIDE SEQUENCE [LARGE SCALE GENOMIC DNA]</scope>
    <source>
        <strain evidence="11 12">Ra1766G1</strain>
    </source>
</reference>